<dbReference type="EMBL" id="SDWW01000051">
    <property type="protein sequence ID" value="RYV49825.1"/>
    <property type="molecule type" value="Genomic_DNA"/>
</dbReference>
<evidence type="ECO:0000313" key="2">
    <source>
        <dbReference type="EMBL" id="RYV49825.1"/>
    </source>
</evidence>
<dbReference type="RefSeq" id="WP_130103856.1">
    <property type="nucleotide sequence ID" value="NZ_SDWW01000051.1"/>
</dbReference>
<dbReference type="Proteomes" id="UP000293764">
    <property type="component" value="Unassembled WGS sequence"/>
</dbReference>
<keyword evidence="3" id="KW-1185">Reference proteome</keyword>
<evidence type="ECO:0000256" key="1">
    <source>
        <dbReference type="SAM" id="MobiDB-lite"/>
    </source>
</evidence>
<protein>
    <submittedName>
        <fullName evidence="2">Uncharacterized protein</fullName>
    </submittedName>
</protein>
<accession>A0A4Q5MWA5</accession>
<comment type="caution">
    <text evidence="2">The sequence shown here is derived from an EMBL/GenBank/DDBJ whole genome shotgun (WGS) entry which is preliminary data.</text>
</comment>
<evidence type="ECO:0000313" key="3">
    <source>
        <dbReference type="Proteomes" id="UP000293764"/>
    </source>
</evidence>
<feature type="compositionally biased region" description="Low complexity" evidence="1">
    <location>
        <begin position="32"/>
        <end position="49"/>
    </location>
</feature>
<organism evidence="2 3">
    <name type="scientific">Pengzhenrongella frigida</name>
    <dbReference type="NCBI Taxonomy" id="1259133"/>
    <lineage>
        <taxon>Bacteria</taxon>
        <taxon>Bacillati</taxon>
        <taxon>Actinomycetota</taxon>
        <taxon>Actinomycetes</taxon>
        <taxon>Micrococcales</taxon>
        <taxon>Pengzhenrongella</taxon>
    </lineage>
</organism>
<dbReference type="AlphaFoldDB" id="A0A4Q5MWA5"/>
<proteinExistence type="predicted"/>
<sequence length="96" mass="8638">MSVTVGAPRAAAPVTSAPATNGSVAGATDSDATTLSGATTFSGATTHGGAAAGGGSGTPVVCGAHEEVAVLRAAAGVLAAAVAGASGGRARTGRTC</sequence>
<feature type="region of interest" description="Disordered" evidence="1">
    <location>
        <begin position="1"/>
        <end position="57"/>
    </location>
</feature>
<name>A0A4Q5MWA5_9MICO</name>
<gene>
    <name evidence="2" type="ORF">EUA98_16830</name>
</gene>
<reference evidence="2 3" key="1">
    <citation type="submission" date="2019-01" db="EMBL/GenBank/DDBJ databases">
        <title>Novel species of Cellulomonas.</title>
        <authorList>
            <person name="Liu Q."/>
            <person name="Xin Y.-H."/>
        </authorList>
    </citation>
    <scope>NUCLEOTIDE SEQUENCE [LARGE SCALE GENOMIC DNA]</scope>
    <source>
        <strain evidence="2 3">HLT2-17</strain>
    </source>
</reference>